<sequence>MESSSATPSPALPLPPLFPQSPSSHSSGSLSVAGFSPNTLYSCSMTAENSQGSGPPAVATFTTQQDFLFQLRLKGVLLCSELIATLTKHKQEDIKTELLHQLVTSCPDCGVGDEIIDRQSFACFEESLSFVTYRARLEGTSETESGSL</sequence>
<evidence type="ECO:0000313" key="2">
    <source>
        <dbReference type="EMBL" id="CAI8045394.1"/>
    </source>
</evidence>
<feature type="compositionally biased region" description="Pro residues" evidence="1">
    <location>
        <begin position="10"/>
        <end position="19"/>
    </location>
</feature>
<dbReference type="EMBL" id="CASHTH010003466">
    <property type="protein sequence ID" value="CAI8045394.1"/>
    <property type="molecule type" value="Genomic_DNA"/>
</dbReference>
<dbReference type="SUPFAM" id="SSF49265">
    <property type="entry name" value="Fibronectin type III"/>
    <property type="match status" value="1"/>
</dbReference>
<organism evidence="2 3">
    <name type="scientific">Geodia barretti</name>
    <name type="common">Barrett's horny sponge</name>
    <dbReference type="NCBI Taxonomy" id="519541"/>
    <lineage>
        <taxon>Eukaryota</taxon>
        <taxon>Metazoa</taxon>
        <taxon>Porifera</taxon>
        <taxon>Demospongiae</taxon>
        <taxon>Heteroscleromorpha</taxon>
        <taxon>Tetractinellida</taxon>
        <taxon>Astrophorina</taxon>
        <taxon>Geodiidae</taxon>
        <taxon>Geodia</taxon>
    </lineage>
</organism>
<accession>A0AA35TCR9</accession>
<reference evidence="2" key="1">
    <citation type="submission" date="2023-03" db="EMBL/GenBank/DDBJ databases">
        <authorList>
            <person name="Steffen K."/>
            <person name="Cardenas P."/>
        </authorList>
    </citation>
    <scope>NUCLEOTIDE SEQUENCE</scope>
</reference>
<keyword evidence="3" id="KW-1185">Reference proteome</keyword>
<gene>
    <name evidence="2" type="ORF">GBAR_LOCUS25106</name>
</gene>
<name>A0AA35TCR9_GEOBA</name>
<protein>
    <submittedName>
        <fullName evidence="2">Uncharacterized protein</fullName>
    </submittedName>
</protein>
<evidence type="ECO:0000256" key="1">
    <source>
        <dbReference type="SAM" id="MobiDB-lite"/>
    </source>
</evidence>
<proteinExistence type="predicted"/>
<dbReference type="Proteomes" id="UP001174909">
    <property type="component" value="Unassembled WGS sequence"/>
</dbReference>
<feature type="region of interest" description="Disordered" evidence="1">
    <location>
        <begin position="1"/>
        <end position="30"/>
    </location>
</feature>
<dbReference type="InterPro" id="IPR013783">
    <property type="entry name" value="Ig-like_fold"/>
</dbReference>
<dbReference type="Gene3D" id="2.60.40.10">
    <property type="entry name" value="Immunoglobulins"/>
    <property type="match status" value="1"/>
</dbReference>
<comment type="caution">
    <text evidence="2">The sequence shown here is derived from an EMBL/GenBank/DDBJ whole genome shotgun (WGS) entry which is preliminary data.</text>
</comment>
<feature type="non-terminal residue" evidence="2">
    <location>
        <position position="148"/>
    </location>
</feature>
<feature type="compositionally biased region" description="Low complexity" evidence="1">
    <location>
        <begin position="20"/>
        <end position="30"/>
    </location>
</feature>
<evidence type="ECO:0000313" key="3">
    <source>
        <dbReference type="Proteomes" id="UP001174909"/>
    </source>
</evidence>
<dbReference type="AlphaFoldDB" id="A0AA35TCR9"/>
<dbReference type="InterPro" id="IPR036116">
    <property type="entry name" value="FN3_sf"/>
</dbReference>